<evidence type="ECO:0000313" key="7">
    <source>
        <dbReference type="Proteomes" id="UP000242141"/>
    </source>
</evidence>
<proteinExistence type="predicted"/>
<dbReference type="InterPro" id="IPR006419">
    <property type="entry name" value="NMN_transpt_PnuC"/>
</dbReference>
<dbReference type="GO" id="GO:0016020">
    <property type="term" value="C:membrane"/>
    <property type="evidence" value="ECO:0007669"/>
    <property type="project" value="UniProtKB-SubCell"/>
</dbReference>
<organism evidence="6 7">
    <name type="scientific">Candidatus Hepatoplasma crinochetorum</name>
    <dbReference type="NCBI Taxonomy" id="295596"/>
    <lineage>
        <taxon>Bacteria</taxon>
        <taxon>Bacillati</taxon>
        <taxon>Mycoplasmatota</taxon>
        <taxon>Mollicutes</taxon>
        <taxon>Candidatus Hepatoplasmataceae</taxon>
        <taxon>Candidatus Hepatoplasma</taxon>
    </lineage>
</organism>
<feature type="transmembrane region" description="Helical" evidence="5">
    <location>
        <begin position="233"/>
        <end position="253"/>
    </location>
</feature>
<feature type="transmembrane region" description="Helical" evidence="5">
    <location>
        <begin position="66"/>
        <end position="85"/>
    </location>
</feature>
<gene>
    <name evidence="6" type="ORF">HEPPS_01040</name>
</gene>
<feature type="transmembrane region" description="Helical" evidence="5">
    <location>
        <begin position="153"/>
        <end position="173"/>
    </location>
</feature>
<dbReference type="GO" id="GO:0034257">
    <property type="term" value="F:nicotinamide riboside transmembrane transporter activity"/>
    <property type="evidence" value="ECO:0007669"/>
    <property type="project" value="InterPro"/>
</dbReference>
<evidence type="ECO:0000256" key="2">
    <source>
        <dbReference type="ARBA" id="ARBA00022692"/>
    </source>
</evidence>
<sequence length="262" mass="31442">MEETKIRLSEKINQKAILFLYSKLIILIIFLVISVVFLLSFYQFFFSEGIIKGKNFAEWKENSSEWIIYFWFGLSFISAFVGILGDIFLHRNNKRCFIFYFIFIFSYFLSCLILFLWFEAIEQIIVFFLVLFAYLNWGKKNNEKEKISSANKYLIIFLLLFLILFTFIFGALIKYLLDDTNFADQGAYLDAFVTLSFLIGWFLLIKKYIEAYFFYFLSTVAAIILSIDYHTWIYLFSNFFYIFLYFLGINNWFSIQKKNQLS</sequence>
<keyword evidence="3 5" id="KW-1133">Transmembrane helix</keyword>
<keyword evidence="7" id="KW-1185">Reference proteome</keyword>
<name>A0A0G7ZL39_9MOLU</name>
<dbReference type="Pfam" id="PF04973">
    <property type="entry name" value="NMN_transporter"/>
    <property type="match status" value="1"/>
</dbReference>
<feature type="transmembrane region" description="Helical" evidence="5">
    <location>
        <begin position="97"/>
        <end position="118"/>
    </location>
</feature>
<keyword evidence="2 5" id="KW-0812">Transmembrane</keyword>
<feature type="transmembrane region" description="Helical" evidence="5">
    <location>
        <begin position="211"/>
        <end position="227"/>
    </location>
</feature>
<protein>
    <submittedName>
        <fullName evidence="6">| / Nicotinamide mononucleotide transporter / 388272:389054 Reverse</fullName>
    </submittedName>
</protein>
<evidence type="ECO:0000256" key="5">
    <source>
        <dbReference type="SAM" id="Phobius"/>
    </source>
</evidence>
<reference evidence="7" key="1">
    <citation type="submission" date="2015-05" db="EMBL/GenBank/DDBJ databases">
        <authorList>
            <person name="Collingro A."/>
        </authorList>
    </citation>
    <scope>NUCLEOTIDE SEQUENCE [LARGE SCALE GENOMIC DNA]</scope>
    <source>
        <strain evidence="7">Ps</strain>
    </source>
</reference>
<keyword evidence="4 5" id="KW-0472">Membrane</keyword>
<evidence type="ECO:0000256" key="4">
    <source>
        <dbReference type="ARBA" id="ARBA00023136"/>
    </source>
</evidence>
<evidence type="ECO:0000256" key="1">
    <source>
        <dbReference type="ARBA" id="ARBA00004141"/>
    </source>
</evidence>
<dbReference type="Proteomes" id="UP000242141">
    <property type="component" value="Unassembled WGS sequence"/>
</dbReference>
<evidence type="ECO:0000256" key="3">
    <source>
        <dbReference type="ARBA" id="ARBA00022989"/>
    </source>
</evidence>
<feature type="transmembrane region" description="Helical" evidence="5">
    <location>
        <begin position="185"/>
        <end position="204"/>
    </location>
</feature>
<feature type="transmembrane region" description="Helical" evidence="5">
    <location>
        <begin position="124"/>
        <end position="141"/>
    </location>
</feature>
<accession>A0A0G7ZL39</accession>
<feature type="transmembrane region" description="Helical" evidence="5">
    <location>
        <begin position="20"/>
        <end position="46"/>
    </location>
</feature>
<comment type="subcellular location">
    <subcellularLocation>
        <location evidence="1">Membrane</location>
        <topology evidence="1">Multi-pass membrane protein</topology>
    </subcellularLocation>
</comment>
<dbReference type="EMBL" id="CWGI01000001">
    <property type="protein sequence ID" value="CRX36905.1"/>
    <property type="molecule type" value="Genomic_DNA"/>
</dbReference>
<evidence type="ECO:0000313" key="6">
    <source>
        <dbReference type="EMBL" id="CRX36905.1"/>
    </source>
</evidence>
<dbReference type="AlphaFoldDB" id="A0A0G7ZL39"/>